<sequence length="500" mass="56308">MGGRNKKRKDRGNERRFMNIKCSKRLMGVATKASIGTVVSITIIMLAYMFNRYKQDYNSNILQETLTGLLREENSAKVSPDTKIAIGFGSCQDIVVQSNQIIFDRPPSYPEHFFSITNKEEFLKVFAYFYRHGAAAERFISNSTFFSELVHLAEKAPSARYIIGGNAPVMAKRFVKEGCQVLLGAQMSKSLENQFSNSIRISGPIVGEDDIHLLLEYPAGQRWGKFSPPRANRFIVHNDHQNPELSSLDAFITQMENYDPNLLVVGGLQMMDNFPMSEIKRRDRLQKVQNLMKRQPPSVRIHFEMASYSEESLLRQLVQNIVPFADSLGMNEQELPNLLHMIKYGNISLVAESYPRVAVILDQMREVFQFLQEVSGIEGHRKLTRLHVHTLAFQAFLMDKNSPWKNTRAAAAKSALVANRHTCGSDIINPEKSKLIMDEAFTTSLGENAQRIHFDPANPISCWDENNLEICVAPVLVCTEVLQTGGGGDNISSAGLVLQV</sequence>
<dbReference type="GO" id="GO:0005783">
    <property type="term" value="C:endoplasmic reticulum"/>
    <property type="evidence" value="ECO:0007669"/>
    <property type="project" value="TreeGrafter"/>
</dbReference>
<dbReference type="Gene3D" id="3.40.1190.20">
    <property type="match status" value="1"/>
</dbReference>
<keyword evidence="1" id="KW-0963">Cytoplasm</keyword>
<gene>
    <name evidence="8" type="primary">Adpgk</name>
    <name evidence="8" type="ORF">TNCT_615501</name>
</gene>
<evidence type="ECO:0000256" key="3">
    <source>
        <dbReference type="ARBA" id="ARBA00022723"/>
    </source>
</evidence>
<keyword evidence="7" id="KW-1133">Transmembrane helix</keyword>
<dbReference type="GO" id="GO:0046872">
    <property type="term" value="F:metal ion binding"/>
    <property type="evidence" value="ECO:0007669"/>
    <property type="project" value="UniProtKB-KW"/>
</dbReference>
<keyword evidence="3" id="KW-0479">Metal-binding</keyword>
<evidence type="ECO:0000313" key="9">
    <source>
        <dbReference type="Proteomes" id="UP000887116"/>
    </source>
</evidence>
<dbReference type="PROSITE" id="PS51255">
    <property type="entry name" value="ADPK"/>
    <property type="match status" value="1"/>
</dbReference>
<keyword evidence="9" id="KW-1185">Reference proteome</keyword>
<feature type="transmembrane region" description="Helical" evidence="7">
    <location>
        <begin position="26"/>
        <end position="50"/>
    </location>
</feature>
<evidence type="ECO:0000256" key="5">
    <source>
        <dbReference type="ARBA" id="ARBA00022842"/>
    </source>
</evidence>
<evidence type="ECO:0000256" key="6">
    <source>
        <dbReference type="ARBA" id="ARBA00023152"/>
    </source>
</evidence>
<evidence type="ECO:0000256" key="7">
    <source>
        <dbReference type="SAM" id="Phobius"/>
    </source>
</evidence>
<evidence type="ECO:0000256" key="4">
    <source>
        <dbReference type="ARBA" id="ARBA00022777"/>
    </source>
</evidence>
<dbReference type="InterPro" id="IPR007666">
    <property type="entry name" value="ADP_PFK/GK"/>
</dbReference>
<dbReference type="GO" id="GO:0006096">
    <property type="term" value="P:glycolytic process"/>
    <property type="evidence" value="ECO:0007669"/>
    <property type="project" value="UniProtKB-KW"/>
</dbReference>
<dbReference type="SUPFAM" id="SSF53613">
    <property type="entry name" value="Ribokinase-like"/>
    <property type="match status" value="1"/>
</dbReference>
<reference evidence="8" key="1">
    <citation type="submission" date="2020-07" db="EMBL/GenBank/DDBJ databases">
        <title>Multicomponent nature underlies the extraordinary mechanical properties of spider dragline silk.</title>
        <authorList>
            <person name="Kono N."/>
            <person name="Nakamura H."/>
            <person name="Mori M."/>
            <person name="Yoshida Y."/>
            <person name="Ohtoshi R."/>
            <person name="Malay A.D."/>
            <person name="Moran D.A.P."/>
            <person name="Tomita M."/>
            <person name="Numata K."/>
            <person name="Arakawa K."/>
        </authorList>
    </citation>
    <scope>NUCLEOTIDE SEQUENCE</scope>
</reference>
<evidence type="ECO:0000313" key="8">
    <source>
        <dbReference type="EMBL" id="GFQ88379.1"/>
    </source>
</evidence>
<dbReference type="GO" id="GO:0043843">
    <property type="term" value="F:ADP-specific glucokinase activity"/>
    <property type="evidence" value="ECO:0007669"/>
    <property type="project" value="TreeGrafter"/>
</dbReference>
<comment type="caution">
    <text evidence="8">The sequence shown here is derived from an EMBL/GenBank/DDBJ whole genome shotgun (WGS) entry which is preliminary data.</text>
</comment>
<keyword evidence="5" id="KW-0460">Magnesium</keyword>
<dbReference type="Pfam" id="PF04587">
    <property type="entry name" value="ADP_PFK_GK"/>
    <property type="match status" value="1"/>
</dbReference>
<accession>A0A8X6FVP8</accession>
<dbReference type="Proteomes" id="UP000887116">
    <property type="component" value="Unassembled WGS sequence"/>
</dbReference>
<keyword evidence="6" id="KW-0324">Glycolysis</keyword>
<keyword evidence="2" id="KW-0808">Transferase</keyword>
<organism evidence="8 9">
    <name type="scientific">Trichonephila clavata</name>
    <name type="common">Joro spider</name>
    <name type="synonym">Nephila clavata</name>
    <dbReference type="NCBI Taxonomy" id="2740835"/>
    <lineage>
        <taxon>Eukaryota</taxon>
        <taxon>Metazoa</taxon>
        <taxon>Ecdysozoa</taxon>
        <taxon>Arthropoda</taxon>
        <taxon>Chelicerata</taxon>
        <taxon>Arachnida</taxon>
        <taxon>Araneae</taxon>
        <taxon>Araneomorphae</taxon>
        <taxon>Entelegynae</taxon>
        <taxon>Araneoidea</taxon>
        <taxon>Nephilidae</taxon>
        <taxon>Trichonephila</taxon>
    </lineage>
</organism>
<evidence type="ECO:0000256" key="1">
    <source>
        <dbReference type="ARBA" id="ARBA00022490"/>
    </source>
</evidence>
<dbReference type="EMBL" id="BMAO01033287">
    <property type="protein sequence ID" value="GFQ88379.1"/>
    <property type="molecule type" value="Genomic_DNA"/>
</dbReference>
<dbReference type="AlphaFoldDB" id="A0A8X6FVP8"/>
<dbReference type="InterPro" id="IPR029056">
    <property type="entry name" value="Ribokinase-like"/>
</dbReference>
<evidence type="ECO:0000256" key="2">
    <source>
        <dbReference type="ARBA" id="ARBA00022679"/>
    </source>
</evidence>
<proteinExistence type="predicted"/>
<dbReference type="GO" id="GO:0006006">
    <property type="term" value="P:glucose metabolic process"/>
    <property type="evidence" value="ECO:0007669"/>
    <property type="project" value="TreeGrafter"/>
</dbReference>
<keyword evidence="7" id="KW-0472">Membrane</keyword>
<protein>
    <submittedName>
        <fullName evidence="8">ADP-dependent glucokinase</fullName>
    </submittedName>
</protein>
<dbReference type="PANTHER" id="PTHR21208:SF1">
    <property type="entry name" value="ADP-DEPENDENT GLUCOKINASE"/>
    <property type="match status" value="1"/>
</dbReference>
<keyword evidence="4" id="KW-0418">Kinase</keyword>
<dbReference type="OrthoDB" id="5847021at2759"/>
<name>A0A8X6FVP8_TRICU</name>
<keyword evidence="7" id="KW-0812">Transmembrane</keyword>
<dbReference type="PANTHER" id="PTHR21208">
    <property type="entry name" value="ADP-DEPENDENT GLUCOKINASE"/>
    <property type="match status" value="1"/>
</dbReference>